<organism evidence="1 2">
    <name type="scientific">Durusdinium trenchii</name>
    <dbReference type="NCBI Taxonomy" id="1381693"/>
    <lineage>
        <taxon>Eukaryota</taxon>
        <taxon>Sar</taxon>
        <taxon>Alveolata</taxon>
        <taxon>Dinophyceae</taxon>
        <taxon>Suessiales</taxon>
        <taxon>Symbiodiniaceae</taxon>
        <taxon>Durusdinium</taxon>
    </lineage>
</organism>
<proteinExistence type="predicted"/>
<sequence>MRSCFTRYLDALLDCMMPEQSGIFAGPTLRRLIWPGETMPHQKKSELVPTCLELVPSCFFLLYWPLLNQKHEICGFRAFQDT</sequence>
<name>A0ABP0LL40_9DINO</name>
<protein>
    <submittedName>
        <fullName evidence="1">Uncharacterized protein</fullName>
    </submittedName>
</protein>
<comment type="caution">
    <text evidence="1">The sequence shown here is derived from an EMBL/GenBank/DDBJ whole genome shotgun (WGS) entry which is preliminary data.</text>
</comment>
<keyword evidence="2" id="KW-1185">Reference proteome</keyword>
<reference evidence="1 2" key="1">
    <citation type="submission" date="2024-02" db="EMBL/GenBank/DDBJ databases">
        <authorList>
            <person name="Chen Y."/>
            <person name="Shah S."/>
            <person name="Dougan E. K."/>
            <person name="Thang M."/>
            <person name="Chan C."/>
        </authorList>
    </citation>
    <scope>NUCLEOTIDE SEQUENCE [LARGE SCALE GENOMIC DNA]</scope>
</reference>
<dbReference type="EMBL" id="CAXAMN010012903">
    <property type="protein sequence ID" value="CAK9039304.1"/>
    <property type="molecule type" value="Genomic_DNA"/>
</dbReference>
<accession>A0ABP0LL40</accession>
<evidence type="ECO:0000313" key="2">
    <source>
        <dbReference type="Proteomes" id="UP001642484"/>
    </source>
</evidence>
<evidence type="ECO:0000313" key="1">
    <source>
        <dbReference type="EMBL" id="CAK9039304.1"/>
    </source>
</evidence>
<dbReference type="Proteomes" id="UP001642484">
    <property type="component" value="Unassembled WGS sequence"/>
</dbReference>
<gene>
    <name evidence="1" type="ORF">CCMP2556_LOCUS21369</name>
</gene>